<keyword evidence="8" id="KW-1133">Transmembrane helix</keyword>
<feature type="domain" description="Protein kinase" evidence="10">
    <location>
        <begin position="384"/>
        <end position="647"/>
    </location>
</feature>
<keyword evidence="7" id="KW-0829">Tyrosine-protein kinase</keyword>
<dbReference type="CDD" id="cd00192">
    <property type="entry name" value="PTKc"/>
    <property type="match status" value="1"/>
</dbReference>
<keyword evidence="12" id="KW-1185">Reference proteome</keyword>
<dbReference type="GO" id="GO:0005524">
    <property type="term" value="F:ATP binding"/>
    <property type="evidence" value="ECO:0007669"/>
    <property type="project" value="UniProtKB-KW"/>
</dbReference>
<evidence type="ECO:0000256" key="3">
    <source>
        <dbReference type="ARBA" id="ARBA00022741"/>
    </source>
</evidence>
<comment type="caution">
    <text evidence="11">The sequence shown here is derived from an EMBL/GenBank/DDBJ whole genome shotgun (WGS) entry which is preliminary data.</text>
</comment>
<evidence type="ECO:0000256" key="2">
    <source>
        <dbReference type="ARBA" id="ARBA00022679"/>
    </source>
</evidence>
<dbReference type="SUPFAM" id="SSF56112">
    <property type="entry name" value="Protein kinase-like (PK-like)"/>
    <property type="match status" value="1"/>
</dbReference>
<feature type="transmembrane region" description="Helical" evidence="8">
    <location>
        <begin position="199"/>
        <end position="232"/>
    </location>
</feature>
<dbReference type="AlphaFoldDB" id="A0AAV7KBC2"/>
<keyword evidence="9" id="KW-0732">Signal</keyword>
<dbReference type="Gene3D" id="1.10.510.10">
    <property type="entry name" value="Transferase(Phosphotransferase) domain 1"/>
    <property type="match status" value="1"/>
</dbReference>
<keyword evidence="2" id="KW-0808">Transferase</keyword>
<dbReference type="GO" id="GO:0005886">
    <property type="term" value="C:plasma membrane"/>
    <property type="evidence" value="ECO:0007669"/>
    <property type="project" value="TreeGrafter"/>
</dbReference>
<sequence>MKILFVFHVLLFGALYASCDDTADDDDDDDDIEEYPDCDRCSNTMYIYCRVRSNFIIRCGHEEDTMTFIAGIYGIPVCPGDNSLGGLDENGQNICDISSTGVVDIYTCTDYNRTILLIAAIRECRKYTNISDRSVNCGSFELEGGQNCSVTTNVTGTVNGTVNVNVTGYVNGTVNVNVTGYVTGTGTGTGTGKEAFNVIILYGVLTPIFLFLLVALIVGIIVAISVICFLTFGRKPINKAGIELRNRNSTNPNMVTENSILYTNILENNNLEDRICTHSKYSQGSGAINTYLSPLSPSEEPYTPTSGPYGLVVNCLYAGFVEGEFVDTKLYEKLPCMKNQQRDLMEENPLYNSKELALQFIEPSNSIPELLTQCCLYEINENDLVMGGMIASGEFGLVYRAIYKIGKGDIPVAVKTLKESANKDTKITFMKEAATMAQFSHPNVLRLIGVITTQNTCMIVTELLKTELRELLIKFRDVPDNGDIHQLLFKFTQEIAAGMEYLAKIKFVHRDLAARNVLVAKDLTIRVADFGMSREVVSEKNYYTSSGGIVPLRWTAPEAVFYKRFSEKTDVWSFGMTLFEIWTLGDKPWGEATNNEIIENLSLMKTLSPPHGCPEEISRVMLKTWKYDQDDRPTFSEVRDMLSAVTLSINTSNTPILNWN</sequence>
<dbReference type="PANTHER" id="PTHR24416:SF631">
    <property type="entry name" value="SERINE_THREONINE_TYROSINE KINASE 1"/>
    <property type="match status" value="1"/>
</dbReference>
<reference evidence="11 12" key="1">
    <citation type="journal article" date="2023" name="BMC Biol.">
        <title>The compact genome of the sponge Oopsacas minuta (Hexactinellida) is lacking key metazoan core genes.</title>
        <authorList>
            <person name="Santini S."/>
            <person name="Schenkelaars Q."/>
            <person name="Jourda C."/>
            <person name="Duchesne M."/>
            <person name="Belahbib H."/>
            <person name="Rocher C."/>
            <person name="Selva M."/>
            <person name="Riesgo A."/>
            <person name="Vervoort M."/>
            <person name="Leys S.P."/>
            <person name="Kodjabachian L."/>
            <person name="Le Bivic A."/>
            <person name="Borchiellini C."/>
            <person name="Claverie J.M."/>
            <person name="Renard E."/>
        </authorList>
    </citation>
    <scope>NUCLEOTIDE SEQUENCE [LARGE SCALE GENOMIC DNA]</scope>
    <source>
        <strain evidence="11">SPO-2</strain>
    </source>
</reference>
<dbReference type="EMBL" id="JAKMXF010000111">
    <property type="protein sequence ID" value="KAI6657379.1"/>
    <property type="molecule type" value="Genomic_DNA"/>
</dbReference>
<dbReference type="PRINTS" id="PR00109">
    <property type="entry name" value="TYRKINASE"/>
</dbReference>
<keyword evidence="5" id="KW-0067">ATP-binding</keyword>
<dbReference type="InterPro" id="IPR011009">
    <property type="entry name" value="Kinase-like_dom_sf"/>
</dbReference>
<name>A0AAV7KBC2_9METZ</name>
<keyword evidence="8" id="KW-0812">Transmembrane</keyword>
<evidence type="ECO:0000256" key="9">
    <source>
        <dbReference type="SAM" id="SignalP"/>
    </source>
</evidence>
<dbReference type="InterPro" id="IPR050122">
    <property type="entry name" value="RTK"/>
</dbReference>
<comment type="subcellular location">
    <subcellularLocation>
        <location evidence="1">Endomembrane system</location>
    </subcellularLocation>
</comment>
<dbReference type="PROSITE" id="PS00109">
    <property type="entry name" value="PROTEIN_KINASE_TYR"/>
    <property type="match status" value="1"/>
</dbReference>
<dbReference type="GO" id="GO:0004714">
    <property type="term" value="F:transmembrane receptor protein tyrosine kinase activity"/>
    <property type="evidence" value="ECO:0007669"/>
    <property type="project" value="TreeGrafter"/>
</dbReference>
<dbReference type="GO" id="GO:0050793">
    <property type="term" value="P:regulation of developmental process"/>
    <property type="evidence" value="ECO:0007669"/>
    <property type="project" value="UniProtKB-ARBA"/>
</dbReference>
<protein>
    <recommendedName>
        <fullName evidence="10">Protein kinase domain-containing protein</fullName>
    </recommendedName>
</protein>
<proteinExistence type="predicted"/>
<keyword evidence="6 8" id="KW-0472">Membrane</keyword>
<evidence type="ECO:0000313" key="12">
    <source>
        <dbReference type="Proteomes" id="UP001165289"/>
    </source>
</evidence>
<dbReference type="InterPro" id="IPR020635">
    <property type="entry name" value="Tyr_kinase_cat_dom"/>
</dbReference>
<evidence type="ECO:0000256" key="5">
    <source>
        <dbReference type="ARBA" id="ARBA00022840"/>
    </source>
</evidence>
<keyword evidence="4" id="KW-0418">Kinase</keyword>
<evidence type="ECO:0000256" key="4">
    <source>
        <dbReference type="ARBA" id="ARBA00022777"/>
    </source>
</evidence>
<feature type="chain" id="PRO_5043709206" description="Protein kinase domain-containing protein" evidence="9">
    <location>
        <begin position="20"/>
        <end position="660"/>
    </location>
</feature>
<gene>
    <name evidence="11" type="ORF">LOD99_127</name>
</gene>
<organism evidence="11 12">
    <name type="scientific">Oopsacas minuta</name>
    <dbReference type="NCBI Taxonomy" id="111878"/>
    <lineage>
        <taxon>Eukaryota</taxon>
        <taxon>Metazoa</taxon>
        <taxon>Porifera</taxon>
        <taxon>Hexactinellida</taxon>
        <taxon>Hexasterophora</taxon>
        <taxon>Lyssacinosida</taxon>
        <taxon>Leucopsacidae</taxon>
        <taxon>Oopsacas</taxon>
    </lineage>
</organism>
<evidence type="ECO:0000256" key="7">
    <source>
        <dbReference type="ARBA" id="ARBA00023137"/>
    </source>
</evidence>
<evidence type="ECO:0000256" key="1">
    <source>
        <dbReference type="ARBA" id="ARBA00004308"/>
    </source>
</evidence>
<evidence type="ECO:0000256" key="8">
    <source>
        <dbReference type="SAM" id="Phobius"/>
    </source>
</evidence>
<dbReference type="GO" id="GO:0007169">
    <property type="term" value="P:cell surface receptor protein tyrosine kinase signaling pathway"/>
    <property type="evidence" value="ECO:0007669"/>
    <property type="project" value="TreeGrafter"/>
</dbReference>
<evidence type="ECO:0000259" key="10">
    <source>
        <dbReference type="PROSITE" id="PS50011"/>
    </source>
</evidence>
<dbReference type="Gene3D" id="3.30.200.20">
    <property type="entry name" value="Phosphorylase Kinase, domain 1"/>
    <property type="match status" value="1"/>
</dbReference>
<dbReference type="Proteomes" id="UP001165289">
    <property type="component" value="Unassembled WGS sequence"/>
</dbReference>
<dbReference type="PROSITE" id="PS50011">
    <property type="entry name" value="PROTEIN_KINASE_DOM"/>
    <property type="match status" value="1"/>
</dbReference>
<dbReference type="Pfam" id="PF07714">
    <property type="entry name" value="PK_Tyr_Ser-Thr"/>
    <property type="match status" value="1"/>
</dbReference>
<accession>A0AAV7KBC2</accession>
<dbReference type="InterPro" id="IPR000719">
    <property type="entry name" value="Prot_kinase_dom"/>
</dbReference>
<dbReference type="FunFam" id="1.10.510.10:FF:001512">
    <property type="entry name" value="Receptor tyrosine-protein kinase erbB-2"/>
    <property type="match status" value="1"/>
</dbReference>
<dbReference type="PANTHER" id="PTHR24416">
    <property type="entry name" value="TYROSINE-PROTEIN KINASE RECEPTOR"/>
    <property type="match status" value="1"/>
</dbReference>
<evidence type="ECO:0000313" key="11">
    <source>
        <dbReference type="EMBL" id="KAI6657379.1"/>
    </source>
</evidence>
<dbReference type="SMART" id="SM00219">
    <property type="entry name" value="TyrKc"/>
    <property type="match status" value="1"/>
</dbReference>
<dbReference type="GO" id="GO:0012505">
    <property type="term" value="C:endomembrane system"/>
    <property type="evidence" value="ECO:0007669"/>
    <property type="project" value="UniProtKB-SubCell"/>
</dbReference>
<dbReference type="GO" id="GO:0043235">
    <property type="term" value="C:receptor complex"/>
    <property type="evidence" value="ECO:0007669"/>
    <property type="project" value="TreeGrafter"/>
</dbReference>
<dbReference type="InterPro" id="IPR001245">
    <property type="entry name" value="Ser-Thr/Tyr_kinase_cat_dom"/>
</dbReference>
<dbReference type="InterPro" id="IPR008266">
    <property type="entry name" value="Tyr_kinase_AS"/>
</dbReference>
<evidence type="ECO:0000256" key="6">
    <source>
        <dbReference type="ARBA" id="ARBA00023136"/>
    </source>
</evidence>
<feature type="signal peptide" evidence="9">
    <location>
        <begin position="1"/>
        <end position="19"/>
    </location>
</feature>
<keyword evidence="3" id="KW-0547">Nucleotide-binding</keyword>
<dbReference type="GO" id="GO:0048468">
    <property type="term" value="P:cell development"/>
    <property type="evidence" value="ECO:0007669"/>
    <property type="project" value="UniProtKB-ARBA"/>
</dbReference>